<feature type="transmembrane region" description="Helical" evidence="1">
    <location>
        <begin position="439"/>
        <end position="459"/>
    </location>
</feature>
<dbReference type="OrthoDB" id="8297071at2759"/>
<dbReference type="EMBL" id="LJIJ01000006">
    <property type="protein sequence ID" value="ODN06372.1"/>
    <property type="molecule type" value="Genomic_DNA"/>
</dbReference>
<evidence type="ECO:0000313" key="2">
    <source>
        <dbReference type="EMBL" id="ODN06372.1"/>
    </source>
</evidence>
<organism evidence="2 3">
    <name type="scientific">Orchesella cincta</name>
    <name type="common">Springtail</name>
    <name type="synonym">Podura cincta</name>
    <dbReference type="NCBI Taxonomy" id="48709"/>
    <lineage>
        <taxon>Eukaryota</taxon>
        <taxon>Metazoa</taxon>
        <taxon>Ecdysozoa</taxon>
        <taxon>Arthropoda</taxon>
        <taxon>Hexapoda</taxon>
        <taxon>Collembola</taxon>
        <taxon>Entomobryomorpha</taxon>
        <taxon>Entomobryoidea</taxon>
        <taxon>Orchesellidae</taxon>
        <taxon>Orchesellinae</taxon>
        <taxon>Orchesella</taxon>
    </lineage>
</organism>
<feature type="transmembrane region" description="Helical" evidence="1">
    <location>
        <begin position="471"/>
        <end position="490"/>
    </location>
</feature>
<dbReference type="Proteomes" id="UP000094527">
    <property type="component" value="Unassembled WGS sequence"/>
</dbReference>
<keyword evidence="3" id="KW-1185">Reference proteome</keyword>
<comment type="caution">
    <text evidence="2">The sequence shown here is derived from an EMBL/GenBank/DDBJ whole genome shotgun (WGS) entry which is preliminary data.</text>
</comment>
<protein>
    <submittedName>
        <fullName evidence="2">Uncharacterized protein</fullName>
    </submittedName>
</protein>
<sequence>MGIGADKFASIFGSVMRSGVVDGSVPIFIGPDGVEKQDCLYSWNPGAARDLELCDEQDKRFKIKIYAVQQTDSNGTTHLLNGWLHIEIELVDKSDSIRFVYAQVDDDLFNAIGEFVTDPLEQCPPSDPSVFLGPTPYQVLPCSAVGPREVKPSQAVYMVAKQDLLDPKTGEPSEPLLMPIENLRHGVHFTWRLNEYWCNRHFKFRPEVYILTTKSIELWRINTKNGTATGQDLYKDHFLYRKMPNYWLRSEWVGAADIKHPNRGDLKCDKLVTNDEPGHLTGVATWINLTPKSTVKQEYIHPDFQVGSVRFACQTHPYEAPRITYTAFGGRCTENHTVTRKRTSHDYLQACNTNSSSTEFEGLNFTKYTQYTKTLNISRSLQCSNPCRGPVTVEDAINISNIFVKTVTKEDLLNPGLVHTTRSKHNILRFWRGRKYHGILCIFCAMFLNPVSLFAARYLKETFMQHQCCSIQVWFWVHICCSIASITLFVTSQIPYTVQMCRGAIHFTWVEKFTILLGGWPILC</sequence>
<keyword evidence="1" id="KW-1133">Transmembrane helix</keyword>
<accession>A0A1D2NM86</accession>
<name>A0A1D2NM86_ORCCI</name>
<keyword evidence="1" id="KW-0472">Membrane</keyword>
<gene>
    <name evidence="2" type="ORF">Ocin01_00306</name>
</gene>
<evidence type="ECO:0000313" key="3">
    <source>
        <dbReference type="Proteomes" id="UP000094527"/>
    </source>
</evidence>
<evidence type="ECO:0000256" key="1">
    <source>
        <dbReference type="SAM" id="Phobius"/>
    </source>
</evidence>
<reference evidence="2 3" key="1">
    <citation type="journal article" date="2016" name="Genome Biol. Evol.">
        <title>Gene Family Evolution Reflects Adaptation to Soil Environmental Stressors in the Genome of the Collembolan Orchesella cincta.</title>
        <authorList>
            <person name="Faddeeva-Vakhrusheva A."/>
            <person name="Derks M.F."/>
            <person name="Anvar S.Y."/>
            <person name="Agamennone V."/>
            <person name="Suring W."/>
            <person name="Smit S."/>
            <person name="van Straalen N.M."/>
            <person name="Roelofs D."/>
        </authorList>
    </citation>
    <scope>NUCLEOTIDE SEQUENCE [LARGE SCALE GENOMIC DNA]</scope>
    <source>
        <tissue evidence="2">Mixed pool</tissue>
    </source>
</reference>
<proteinExistence type="predicted"/>
<dbReference type="AlphaFoldDB" id="A0A1D2NM86"/>
<keyword evidence="1" id="KW-0812">Transmembrane</keyword>